<keyword evidence="6 9" id="KW-0472">Membrane</keyword>
<keyword evidence="4 9" id="KW-0812">Transmembrane</keyword>
<comment type="subcellular location">
    <subcellularLocation>
        <location evidence="9">Cell membrane</location>
        <topology evidence="9">Lipid-anchor</topology>
    </subcellularLocation>
    <subcellularLocation>
        <location evidence="1">Membrane</location>
    </subcellularLocation>
</comment>
<evidence type="ECO:0000256" key="8">
    <source>
        <dbReference type="ARBA" id="ARBA00023288"/>
    </source>
</evidence>
<reference evidence="10 11" key="1">
    <citation type="journal article" date="2011" name="J. Bacteriol.">
        <title>Complete genome sequence of the haloaromatic acid-degrading bacterium Achromobacter xylosoxidans A8.</title>
        <authorList>
            <person name="Strnad H."/>
            <person name="Ridl J."/>
            <person name="Paces J."/>
            <person name="Kolar M."/>
            <person name="Vlcek C."/>
            <person name="Paces V."/>
        </authorList>
    </citation>
    <scope>NUCLEOTIDE SEQUENCE [LARGE SCALE GENOMIC DNA]</scope>
    <source>
        <strain evidence="10 11">A8</strain>
    </source>
</reference>
<dbReference type="NCBIfam" id="TIGR01845">
    <property type="entry name" value="outer_NodT"/>
    <property type="match status" value="1"/>
</dbReference>
<evidence type="ECO:0000256" key="7">
    <source>
        <dbReference type="ARBA" id="ARBA00023139"/>
    </source>
</evidence>
<evidence type="ECO:0000256" key="4">
    <source>
        <dbReference type="ARBA" id="ARBA00022692"/>
    </source>
</evidence>
<dbReference type="GO" id="GO:0015562">
    <property type="term" value="F:efflux transmembrane transporter activity"/>
    <property type="evidence" value="ECO:0007669"/>
    <property type="project" value="InterPro"/>
</dbReference>
<dbReference type="STRING" id="762376.AXYL_02116"/>
<evidence type="ECO:0000256" key="6">
    <source>
        <dbReference type="ARBA" id="ARBA00023136"/>
    </source>
</evidence>
<dbReference type="RefSeq" id="WP_013392771.1">
    <property type="nucleotide sequence ID" value="NC_014640.1"/>
</dbReference>
<dbReference type="EMBL" id="CP002287">
    <property type="protein sequence ID" value="ADP15440.1"/>
    <property type="molecule type" value="Genomic_DNA"/>
</dbReference>
<evidence type="ECO:0000256" key="9">
    <source>
        <dbReference type="RuleBase" id="RU362097"/>
    </source>
</evidence>
<name>E3HHR0_ACHXA</name>
<dbReference type="KEGG" id="axy:AXYL_02116"/>
<dbReference type="InterPro" id="IPR010131">
    <property type="entry name" value="MdtP/NodT-like"/>
</dbReference>
<gene>
    <name evidence="10" type="ordered locus">AXYL_02116</name>
</gene>
<dbReference type="PATRIC" id="fig|762376.5.peg.2104"/>
<feature type="signal peptide" evidence="9">
    <location>
        <begin position="1"/>
        <end position="19"/>
    </location>
</feature>
<dbReference type="PANTHER" id="PTHR30203">
    <property type="entry name" value="OUTER MEMBRANE CATION EFFLUX PROTEIN"/>
    <property type="match status" value="1"/>
</dbReference>
<dbReference type="Proteomes" id="UP000006876">
    <property type="component" value="Chromosome"/>
</dbReference>
<evidence type="ECO:0000256" key="2">
    <source>
        <dbReference type="ARBA" id="ARBA00007613"/>
    </source>
</evidence>
<keyword evidence="7 9" id="KW-0564">Palmitate</keyword>
<dbReference type="OrthoDB" id="9770517at2"/>
<keyword evidence="5 9" id="KW-0732">Signal</keyword>
<dbReference type="PANTHER" id="PTHR30203:SF20">
    <property type="entry name" value="MULTIDRUG RESISTANCE OUTER MEMBRANE PROTEIN MDTP-RELATED"/>
    <property type="match status" value="1"/>
</dbReference>
<dbReference type="Gene3D" id="2.20.200.10">
    <property type="entry name" value="Outer membrane efflux proteins (OEP)"/>
    <property type="match status" value="1"/>
</dbReference>
<comment type="similarity">
    <text evidence="2 9">Belongs to the outer membrane factor (OMF) (TC 1.B.17) family.</text>
</comment>
<dbReference type="HOGENOM" id="CLU_012817_13_2_4"/>
<keyword evidence="8 9" id="KW-0449">Lipoprotein</keyword>
<sequence>MKRLLTTVLVLALSGCALMESGSEPVATLDGAKLGLTSQDTAWPDTQWWQRYGDPQLNALLDEGLANNPSMSAAQARLAKANAAVGIARAPLLPRVDANYTLTREHLSKDYIYPAPLGGSVVSDNRLALDFSYELDFWGKNRSRLQAAVSQQAAAAADAQAARNLLAGAMVRAYLNLQNAFAQREVLNRVLAQRAEVLSLTQGRYTAGLDTQVEVKQAESSLAAGKVELTQTDTTLAQLRNQVAALAGAGPQRGQSLQPVALTAPAGGVPANVPLDLLGHRPDVTAAKWRAEAARHAIDSARAEFYPNVNLAAFVGFQAMGTGNLLGADARMAGFGPAVTLPIFHGGELNANLAGRRADADLAVSDYNQTVLDAVHQVADALDGLRLLDQEKAQQRQAREAIDAAYDLAVKRYRAGMGNYISVLIAQTGVLTQARLDTDLRIRAYQLDASLANALGGGYAPAAEPAPATNPTH</sequence>
<evidence type="ECO:0000313" key="10">
    <source>
        <dbReference type="EMBL" id="ADP15440.1"/>
    </source>
</evidence>
<dbReference type="InterPro" id="IPR003423">
    <property type="entry name" value="OMP_efflux"/>
</dbReference>
<dbReference type="eggNOG" id="COG1538">
    <property type="taxonomic scope" value="Bacteria"/>
</dbReference>
<dbReference type="SUPFAM" id="SSF56954">
    <property type="entry name" value="Outer membrane efflux proteins (OEP)"/>
    <property type="match status" value="1"/>
</dbReference>
<dbReference type="PROSITE" id="PS51257">
    <property type="entry name" value="PROKAR_LIPOPROTEIN"/>
    <property type="match status" value="1"/>
</dbReference>
<protein>
    <submittedName>
        <fullName evidence="10">Efflux transporter, outer membrane factor lipoprotein, NodT family protein 4</fullName>
    </submittedName>
</protein>
<evidence type="ECO:0000256" key="1">
    <source>
        <dbReference type="ARBA" id="ARBA00004370"/>
    </source>
</evidence>
<dbReference type="GO" id="GO:0005886">
    <property type="term" value="C:plasma membrane"/>
    <property type="evidence" value="ECO:0007669"/>
    <property type="project" value="UniProtKB-SubCell"/>
</dbReference>
<evidence type="ECO:0000313" key="11">
    <source>
        <dbReference type="Proteomes" id="UP000006876"/>
    </source>
</evidence>
<evidence type="ECO:0000256" key="5">
    <source>
        <dbReference type="ARBA" id="ARBA00022729"/>
    </source>
</evidence>
<evidence type="ECO:0000256" key="3">
    <source>
        <dbReference type="ARBA" id="ARBA00022452"/>
    </source>
</evidence>
<organism evidence="10 11">
    <name type="scientific">Achromobacter xylosoxidans (strain A8)</name>
    <dbReference type="NCBI Taxonomy" id="762376"/>
    <lineage>
        <taxon>Bacteria</taxon>
        <taxon>Pseudomonadati</taxon>
        <taxon>Pseudomonadota</taxon>
        <taxon>Betaproteobacteria</taxon>
        <taxon>Burkholderiales</taxon>
        <taxon>Alcaligenaceae</taxon>
        <taxon>Achromobacter</taxon>
    </lineage>
</organism>
<keyword evidence="3 9" id="KW-1134">Transmembrane beta strand</keyword>
<dbReference type="Pfam" id="PF02321">
    <property type="entry name" value="OEP"/>
    <property type="match status" value="2"/>
</dbReference>
<feature type="chain" id="PRO_5001438177" evidence="9">
    <location>
        <begin position="20"/>
        <end position="473"/>
    </location>
</feature>
<accession>E3HHR0</accession>
<dbReference type="Gene3D" id="1.20.1600.10">
    <property type="entry name" value="Outer membrane efflux proteins (OEP)"/>
    <property type="match status" value="1"/>
</dbReference>
<proteinExistence type="inferred from homology"/>
<dbReference type="AlphaFoldDB" id="E3HHR0"/>